<evidence type="ECO:0000313" key="7">
    <source>
        <dbReference type="Proteomes" id="UP001374579"/>
    </source>
</evidence>
<evidence type="ECO:0000313" key="6">
    <source>
        <dbReference type="EMBL" id="KAK7108323.1"/>
    </source>
</evidence>
<keyword evidence="5" id="KW-0732">Signal</keyword>
<gene>
    <name evidence="6" type="ORF">V1264_016077</name>
</gene>
<keyword evidence="2" id="KW-0964">Secreted</keyword>
<dbReference type="GO" id="GO:0031012">
    <property type="term" value="C:extracellular matrix"/>
    <property type="evidence" value="ECO:0007669"/>
    <property type="project" value="TreeGrafter"/>
</dbReference>
<dbReference type="GO" id="GO:0008191">
    <property type="term" value="F:metalloendopeptidase inhibitor activity"/>
    <property type="evidence" value="ECO:0007669"/>
    <property type="project" value="InterPro"/>
</dbReference>
<evidence type="ECO:0000256" key="5">
    <source>
        <dbReference type="SAM" id="SignalP"/>
    </source>
</evidence>
<dbReference type="InterPro" id="IPR001820">
    <property type="entry name" value="TIMP"/>
</dbReference>
<dbReference type="PANTHER" id="PTHR11844">
    <property type="entry name" value="METALLOPROTEASE INHIBITOR"/>
    <property type="match status" value="1"/>
</dbReference>
<keyword evidence="3" id="KW-0862">Zinc</keyword>
<reference evidence="6 7" key="1">
    <citation type="submission" date="2024-02" db="EMBL/GenBank/DDBJ databases">
        <title>Chromosome-scale genome assembly of the rough periwinkle Littorina saxatilis.</title>
        <authorList>
            <person name="De Jode A."/>
            <person name="Faria R."/>
            <person name="Formenti G."/>
            <person name="Sims Y."/>
            <person name="Smith T.P."/>
            <person name="Tracey A."/>
            <person name="Wood J.M.D."/>
            <person name="Zagrodzka Z.B."/>
            <person name="Johannesson K."/>
            <person name="Butlin R.K."/>
            <person name="Leder E.H."/>
        </authorList>
    </citation>
    <scope>NUCLEOTIDE SEQUENCE [LARGE SCALE GENOMIC DNA]</scope>
    <source>
        <strain evidence="6">Snail1</strain>
        <tissue evidence="6">Muscle</tissue>
    </source>
</reference>
<proteinExistence type="predicted"/>
<feature type="chain" id="PRO_5043029164" description="NTR domain-containing protein" evidence="5">
    <location>
        <begin position="18"/>
        <end position="176"/>
    </location>
</feature>
<keyword evidence="7" id="KW-1185">Reference proteome</keyword>
<dbReference type="PROSITE" id="PS51257">
    <property type="entry name" value="PROKAR_LIPOPROTEIN"/>
    <property type="match status" value="1"/>
</dbReference>
<evidence type="ECO:0008006" key="8">
    <source>
        <dbReference type="Google" id="ProtNLM"/>
    </source>
</evidence>
<dbReference type="SUPFAM" id="SSF50242">
    <property type="entry name" value="TIMP-like"/>
    <property type="match status" value="1"/>
</dbReference>
<accession>A0AAN9BLL9</accession>
<feature type="binding site" evidence="3">
    <location>
        <position position="18"/>
    </location>
    <ligand>
        <name>Zn(2+)</name>
        <dbReference type="ChEBI" id="CHEBI:29105"/>
        <note>ligand shared with metalloproteinase partner</note>
    </ligand>
</feature>
<dbReference type="GO" id="GO:0046872">
    <property type="term" value="F:metal ion binding"/>
    <property type="evidence" value="ECO:0007669"/>
    <property type="project" value="UniProtKB-KW"/>
</dbReference>
<dbReference type="GO" id="GO:0002020">
    <property type="term" value="F:protease binding"/>
    <property type="evidence" value="ECO:0007669"/>
    <property type="project" value="TreeGrafter"/>
</dbReference>
<keyword evidence="3" id="KW-0479">Metal-binding</keyword>
<comment type="caution">
    <text evidence="6">The sequence shown here is derived from an EMBL/GenBank/DDBJ whole genome shotgun (WGS) entry which is preliminary data.</text>
</comment>
<name>A0AAN9BLL9_9CAEN</name>
<dbReference type="GO" id="GO:0005615">
    <property type="term" value="C:extracellular space"/>
    <property type="evidence" value="ECO:0007669"/>
    <property type="project" value="TreeGrafter"/>
</dbReference>
<organism evidence="6 7">
    <name type="scientific">Littorina saxatilis</name>
    <dbReference type="NCBI Taxonomy" id="31220"/>
    <lineage>
        <taxon>Eukaryota</taxon>
        <taxon>Metazoa</taxon>
        <taxon>Spiralia</taxon>
        <taxon>Lophotrochozoa</taxon>
        <taxon>Mollusca</taxon>
        <taxon>Gastropoda</taxon>
        <taxon>Caenogastropoda</taxon>
        <taxon>Littorinimorpha</taxon>
        <taxon>Littorinoidea</taxon>
        <taxon>Littorinidae</taxon>
        <taxon>Littorina</taxon>
    </lineage>
</organism>
<evidence type="ECO:0000256" key="2">
    <source>
        <dbReference type="ARBA" id="ARBA00022525"/>
    </source>
</evidence>
<dbReference type="Gene3D" id="2.40.50.120">
    <property type="match status" value="1"/>
</dbReference>
<sequence>MMFRLVLLSVCVAFCGACSCAPSYFPDALCRPRILFRGAAIAEGTEGKEPEQPTNPNMMIIRYYTRVFTVRVDQAFRMPASLRNNQTITIKTSSSGSMCGTGFTLNEDTLFAAYMRQSGEVRTNMCSPNTRWNYLSARSQQLLESNDFPQYCANLDTNKGNGFLMPEVRPVLATQP</sequence>
<dbReference type="Pfam" id="PF00965">
    <property type="entry name" value="TIMP"/>
    <property type="match status" value="1"/>
</dbReference>
<evidence type="ECO:0000256" key="1">
    <source>
        <dbReference type="ARBA" id="ARBA00004613"/>
    </source>
</evidence>
<dbReference type="InterPro" id="IPR008993">
    <property type="entry name" value="TIMP-like_OB-fold"/>
</dbReference>
<dbReference type="Proteomes" id="UP001374579">
    <property type="component" value="Unassembled WGS sequence"/>
</dbReference>
<comment type="subcellular location">
    <subcellularLocation>
        <location evidence="1">Secreted</location>
    </subcellularLocation>
</comment>
<evidence type="ECO:0000256" key="3">
    <source>
        <dbReference type="PIRSR" id="PIRSR601820-1"/>
    </source>
</evidence>
<dbReference type="EMBL" id="JBAMIC010000004">
    <property type="protein sequence ID" value="KAK7108323.1"/>
    <property type="molecule type" value="Genomic_DNA"/>
</dbReference>
<evidence type="ECO:0000256" key="4">
    <source>
        <dbReference type="PIRSR" id="PIRSR601820-3"/>
    </source>
</evidence>
<keyword evidence="4" id="KW-1015">Disulfide bond</keyword>
<feature type="signal peptide" evidence="5">
    <location>
        <begin position="1"/>
        <end position="17"/>
    </location>
</feature>
<protein>
    <recommendedName>
        <fullName evidence="8">NTR domain-containing protein</fullName>
    </recommendedName>
</protein>
<feature type="disulfide bond" evidence="4">
    <location>
        <begin position="20"/>
        <end position="126"/>
    </location>
</feature>
<dbReference type="PANTHER" id="PTHR11844:SF33">
    <property type="entry name" value="TISSUE INHIBITOR OF METALLOPROTEINASE"/>
    <property type="match status" value="1"/>
</dbReference>
<dbReference type="GO" id="GO:0051045">
    <property type="term" value="P:negative regulation of membrane protein ectodomain proteolysis"/>
    <property type="evidence" value="ECO:0007669"/>
    <property type="project" value="TreeGrafter"/>
</dbReference>
<feature type="disulfide bond" evidence="4">
    <location>
        <begin position="18"/>
        <end position="99"/>
    </location>
</feature>
<dbReference type="AlphaFoldDB" id="A0AAN9BLL9"/>